<dbReference type="AlphaFoldDB" id="M7XK81"/>
<comment type="caution">
    <text evidence="1">The sequence shown here is derived from an EMBL/GenBank/DDBJ whole genome shotgun (WGS) entry which is preliminary data.</text>
</comment>
<evidence type="ECO:0000313" key="2">
    <source>
        <dbReference type="Proteomes" id="UP000010953"/>
    </source>
</evidence>
<dbReference type="InParanoid" id="M7XK81"/>
<evidence type="ECO:0000313" key="1">
    <source>
        <dbReference type="EMBL" id="EMS35274.1"/>
    </source>
</evidence>
<dbReference type="EMBL" id="AMZY02000001">
    <property type="protein sequence ID" value="EMS35274.1"/>
    <property type="molecule type" value="Genomic_DNA"/>
</dbReference>
<name>M7XK81_9BACT</name>
<reference evidence="1" key="1">
    <citation type="submission" date="2013-01" db="EMBL/GenBank/DDBJ databases">
        <title>Genome assembly of Mariniradius saccharolyticus AK6.</title>
        <authorList>
            <person name="Vaidya B."/>
            <person name="Khatri I."/>
            <person name="Tanuku N.R.S."/>
            <person name="Subramanian S."/>
            <person name="Pinnaka A."/>
        </authorList>
    </citation>
    <scope>NUCLEOTIDE SEQUENCE [LARGE SCALE GENOMIC DNA]</scope>
    <source>
        <strain evidence="1">AK6</strain>
    </source>
</reference>
<keyword evidence="2" id="KW-1185">Reference proteome</keyword>
<proteinExistence type="predicted"/>
<accession>M7XK81</accession>
<dbReference type="Proteomes" id="UP000010953">
    <property type="component" value="Unassembled WGS sequence"/>
</dbReference>
<sequence length="48" mass="5678">MKLQVVNWRKNTLFRVFFDFALMSRFISVKWATAIGQARSQKLAKKTD</sequence>
<protein>
    <submittedName>
        <fullName evidence="1">Uncharacterized protein</fullName>
    </submittedName>
</protein>
<organism evidence="1 2">
    <name type="scientific">Mariniradius saccharolyticus AK6</name>
    <dbReference type="NCBI Taxonomy" id="1239962"/>
    <lineage>
        <taxon>Bacteria</taxon>
        <taxon>Pseudomonadati</taxon>
        <taxon>Bacteroidota</taxon>
        <taxon>Cytophagia</taxon>
        <taxon>Cytophagales</taxon>
        <taxon>Cyclobacteriaceae</taxon>
        <taxon>Mariniradius</taxon>
    </lineage>
</organism>
<gene>
    <name evidence="1" type="ORF">C943_00047</name>
</gene>